<keyword evidence="4" id="KW-0472">Membrane</keyword>
<evidence type="ECO:0000256" key="3">
    <source>
        <dbReference type="SAM" id="Coils"/>
    </source>
</evidence>
<dbReference type="KEGG" id="upv:EJN92_10945"/>
<feature type="domain" description="Histidine kinase" evidence="5">
    <location>
        <begin position="507"/>
        <end position="739"/>
    </location>
</feature>
<comment type="catalytic activity">
    <reaction evidence="1">
        <text>ATP + protein L-histidine = ADP + protein N-phospho-L-histidine.</text>
        <dbReference type="EC" id="2.7.13.3"/>
    </reaction>
</comment>
<feature type="transmembrane region" description="Helical" evidence="4">
    <location>
        <begin position="294"/>
        <end position="311"/>
    </location>
</feature>
<dbReference type="CDD" id="cd18773">
    <property type="entry name" value="PDC1_HK_sensor"/>
    <property type="match status" value="1"/>
</dbReference>
<keyword evidence="3" id="KW-0175">Coiled coil</keyword>
<dbReference type="EMBL" id="CP034464">
    <property type="protein sequence ID" value="AZP12476.1"/>
    <property type="molecule type" value="Genomic_DNA"/>
</dbReference>
<sequence>MPDSRTVRRLDAGHILLGFFCLIVIVILAQFWWNVSQDKQQTLASERANGLVAARILEEHAAQTMQDGVQMLDTVANAMSSKALDDAGIRQVLQAYTQQDSRFIKALQYIDLSGSSYISSVDYPTHQVLVKERKHVQFLLSHPEHTQAVLGRPYQSSYDSQLVLPLARNMYDAEHTQIGIISTDIRLAYFANVYAKVAKQSNAMLSLIADEGYVIVRSPFEARYVDRDISAYPVMQRLGQMPEEGDFEDDSLLDDEFSRLYTYHKVQGFPLTMLYGRDFDSILVYYHLRLERRALFTASVLLLFCLMSWILRSQIRKLRISEASLRNTQLKFSEVFQRSPVALSLVSLQHRRIDARNDACLDLFGYPRHSGSTSSMQIDAALWVDAEQRKLFRTQLSLHGSVDLFEAELRRIDGLRMVCLLSARIYDAGHGAEQMFIMSIQDISHQREIEQQMQELNAQLEQRVAARTLSLAQSNTELEDALASLKKMQSELIRSEKLASLGSLVAGIAHELNTPIGNSVTLASTMQYETQRLQGEVSNGKLRRGSFDHFLEQMAFGTDILLRSLSRAAELILSFKHVAVDQSSDMRRTFDLQLMLSEVILANAPLYQKTPFQMETTLEPGIMMDSFPGALGQVMTNLIANAITHGFEGLSHGSMRLTAARTLGDMVTLDFADNGVGISEANLKKVFDPFFTTKLGQGGSGLGMNIVYNLVTEVLGGSIDISSELEHGTRIHIVLPLMAPQAAPSINSALTN</sequence>
<dbReference type="PANTHER" id="PTHR43065">
    <property type="entry name" value="SENSOR HISTIDINE KINASE"/>
    <property type="match status" value="1"/>
</dbReference>
<organism evidence="7 8">
    <name type="scientific">Undibacterium parvum</name>
    <dbReference type="NCBI Taxonomy" id="401471"/>
    <lineage>
        <taxon>Bacteria</taxon>
        <taxon>Pseudomonadati</taxon>
        <taxon>Pseudomonadota</taxon>
        <taxon>Betaproteobacteria</taxon>
        <taxon>Burkholderiales</taxon>
        <taxon>Oxalobacteraceae</taxon>
        <taxon>Undibacterium</taxon>
    </lineage>
</organism>
<dbReference type="Proteomes" id="UP000275663">
    <property type="component" value="Chromosome"/>
</dbReference>
<dbReference type="PANTHER" id="PTHR43065:SF47">
    <property type="match status" value="1"/>
</dbReference>
<dbReference type="InterPro" id="IPR005467">
    <property type="entry name" value="His_kinase_dom"/>
</dbReference>
<evidence type="ECO:0000259" key="6">
    <source>
        <dbReference type="PROSITE" id="PS50113"/>
    </source>
</evidence>
<dbReference type="CDD" id="cd12915">
    <property type="entry name" value="PDC2_DGC_like"/>
    <property type="match status" value="1"/>
</dbReference>
<dbReference type="Gene3D" id="3.30.565.10">
    <property type="entry name" value="Histidine kinase-like ATPase, C-terminal domain"/>
    <property type="match status" value="1"/>
</dbReference>
<dbReference type="PROSITE" id="PS50113">
    <property type="entry name" value="PAC"/>
    <property type="match status" value="1"/>
</dbReference>
<dbReference type="SUPFAM" id="SSF55785">
    <property type="entry name" value="PYP-like sensor domain (PAS domain)"/>
    <property type="match status" value="1"/>
</dbReference>
<dbReference type="Gene3D" id="1.10.287.130">
    <property type="match status" value="1"/>
</dbReference>
<dbReference type="InterPro" id="IPR000700">
    <property type="entry name" value="PAS-assoc_C"/>
</dbReference>
<feature type="coiled-coil region" evidence="3">
    <location>
        <begin position="443"/>
        <end position="498"/>
    </location>
</feature>
<feature type="domain" description="PAC" evidence="6">
    <location>
        <begin position="403"/>
        <end position="455"/>
    </location>
</feature>
<name>A0A3S9HK44_9BURK</name>
<dbReference type="EC" id="2.7.13.3" evidence="2"/>
<feature type="transmembrane region" description="Helical" evidence="4">
    <location>
        <begin position="12"/>
        <end position="33"/>
    </location>
</feature>
<dbReference type="InterPro" id="IPR003594">
    <property type="entry name" value="HATPase_dom"/>
</dbReference>
<dbReference type="Pfam" id="PF02518">
    <property type="entry name" value="HATPase_c"/>
    <property type="match status" value="1"/>
</dbReference>
<dbReference type="InterPro" id="IPR000014">
    <property type="entry name" value="PAS"/>
</dbReference>
<evidence type="ECO:0000256" key="1">
    <source>
        <dbReference type="ARBA" id="ARBA00000085"/>
    </source>
</evidence>
<keyword evidence="4" id="KW-1133">Transmembrane helix</keyword>
<dbReference type="InterPro" id="IPR036890">
    <property type="entry name" value="HATPase_C_sf"/>
</dbReference>
<dbReference type="Gene3D" id="3.30.450.20">
    <property type="entry name" value="PAS domain"/>
    <property type="match status" value="3"/>
</dbReference>
<dbReference type="GO" id="GO:0004673">
    <property type="term" value="F:protein histidine kinase activity"/>
    <property type="evidence" value="ECO:0007669"/>
    <property type="project" value="UniProtKB-EC"/>
</dbReference>
<dbReference type="CDD" id="cd00075">
    <property type="entry name" value="HATPase"/>
    <property type="match status" value="1"/>
</dbReference>
<dbReference type="SMART" id="SM00387">
    <property type="entry name" value="HATPase_c"/>
    <property type="match status" value="1"/>
</dbReference>
<keyword evidence="4" id="KW-0812">Transmembrane</keyword>
<dbReference type="NCBIfam" id="TIGR00229">
    <property type="entry name" value="sensory_box"/>
    <property type="match status" value="1"/>
</dbReference>
<dbReference type="SUPFAM" id="SSF55874">
    <property type="entry name" value="ATPase domain of HSP90 chaperone/DNA topoisomerase II/histidine kinase"/>
    <property type="match status" value="1"/>
</dbReference>
<evidence type="ECO:0000259" key="5">
    <source>
        <dbReference type="PROSITE" id="PS50109"/>
    </source>
</evidence>
<reference evidence="7 8" key="1">
    <citation type="journal article" date="2011" name="Int. J. Syst. Evol. Microbiol.">
        <title>Description of Undibacterium oligocarboniphilum sp. nov., isolated from purified water, and Undibacterium pigrum strain CCUG 49012 as the type strain of Undibacterium parvum sp. nov., and emended descriptions of the genus Undibacterium and the species Undibacterium pigrum.</title>
        <authorList>
            <person name="Eder W."/>
            <person name="Wanner G."/>
            <person name="Ludwig W."/>
            <person name="Busse H.J."/>
            <person name="Ziemke-Kageler F."/>
            <person name="Lang E."/>
        </authorList>
    </citation>
    <scope>NUCLEOTIDE SEQUENCE [LARGE SCALE GENOMIC DNA]</scope>
    <source>
        <strain evidence="7 8">DSM 23061</strain>
    </source>
</reference>
<evidence type="ECO:0000256" key="4">
    <source>
        <dbReference type="SAM" id="Phobius"/>
    </source>
</evidence>
<dbReference type="AlphaFoldDB" id="A0A3S9HK44"/>
<evidence type="ECO:0000313" key="8">
    <source>
        <dbReference type="Proteomes" id="UP000275663"/>
    </source>
</evidence>
<protein>
    <recommendedName>
        <fullName evidence="2">histidine kinase</fullName>
        <ecNumber evidence="2">2.7.13.3</ecNumber>
    </recommendedName>
</protein>
<dbReference type="InterPro" id="IPR054327">
    <property type="entry name" value="His-kinase-like_sensor"/>
</dbReference>
<keyword evidence="8" id="KW-1185">Reference proteome</keyword>
<proteinExistence type="predicted"/>
<evidence type="ECO:0000256" key="2">
    <source>
        <dbReference type="ARBA" id="ARBA00012438"/>
    </source>
</evidence>
<evidence type="ECO:0000313" key="7">
    <source>
        <dbReference type="EMBL" id="AZP12476.1"/>
    </source>
</evidence>
<gene>
    <name evidence="7" type="ORF">EJN92_10945</name>
</gene>
<dbReference type="OrthoDB" id="9177862at2"/>
<dbReference type="Pfam" id="PF22588">
    <property type="entry name" value="dCache_1_like"/>
    <property type="match status" value="1"/>
</dbReference>
<dbReference type="PRINTS" id="PR00344">
    <property type="entry name" value="BCTRLSENSOR"/>
</dbReference>
<dbReference type="RefSeq" id="WP_126127857.1">
    <property type="nucleotide sequence ID" value="NZ_CP034464.1"/>
</dbReference>
<accession>A0A3S9HK44</accession>
<dbReference type="InterPro" id="IPR004358">
    <property type="entry name" value="Sig_transdc_His_kin-like_C"/>
</dbReference>
<dbReference type="PROSITE" id="PS50109">
    <property type="entry name" value="HIS_KIN"/>
    <property type="match status" value="1"/>
</dbReference>
<dbReference type="InterPro" id="IPR035965">
    <property type="entry name" value="PAS-like_dom_sf"/>
</dbReference>